<dbReference type="GeneID" id="85465800"/>
<dbReference type="EMBL" id="JAHMHR010000014">
    <property type="protein sequence ID" value="KAK1687755.1"/>
    <property type="molecule type" value="Genomic_DNA"/>
</dbReference>
<organism evidence="1 2">
    <name type="scientific">Colletotrichum godetiae</name>
    <dbReference type="NCBI Taxonomy" id="1209918"/>
    <lineage>
        <taxon>Eukaryota</taxon>
        <taxon>Fungi</taxon>
        <taxon>Dikarya</taxon>
        <taxon>Ascomycota</taxon>
        <taxon>Pezizomycotina</taxon>
        <taxon>Sordariomycetes</taxon>
        <taxon>Hypocreomycetidae</taxon>
        <taxon>Glomerellales</taxon>
        <taxon>Glomerellaceae</taxon>
        <taxon>Colletotrichum</taxon>
        <taxon>Colletotrichum acutatum species complex</taxon>
    </lineage>
</organism>
<protein>
    <submittedName>
        <fullName evidence="1">Uncharacterized protein</fullName>
    </submittedName>
</protein>
<proteinExistence type="predicted"/>
<gene>
    <name evidence="1" type="ORF">BDP55DRAFT_85811</name>
</gene>
<evidence type="ECO:0000313" key="1">
    <source>
        <dbReference type="EMBL" id="KAK1687755.1"/>
    </source>
</evidence>
<dbReference type="Proteomes" id="UP001224890">
    <property type="component" value="Unassembled WGS sequence"/>
</dbReference>
<sequence length="94" mass="10144">MAHLCHFKRISTRRFSCSASGPPSSGLPGVPGLHLALPTSYDHLVSVIFDFDEIRISEVTRPVSNTCDVIYHPGLVSGPGAPRVWASRDASPLM</sequence>
<name>A0AAJ0AS13_9PEZI</name>
<dbReference type="RefSeq" id="XP_060431450.1">
    <property type="nucleotide sequence ID" value="XM_060581274.1"/>
</dbReference>
<keyword evidence="2" id="KW-1185">Reference proteome</keyword>
<reference evidence="1" key="1">
    <citation type="submission" date="2021-06" db="EMBL/GenBank/DDBJ databases">
        <title>Comparative genomics, transcriptomics and evolutionary studies reveal genomic signatures of adaptation to plant cell wall in hemibiotrophic fungi.</title>
        <authorList>
            <consortium name="DOE Joint Genome Institute"/>
            <person name="Baroncelli R."/>
            <person name="Diaz J.F."/>
            <person name="Benocci T."/>
            <person name="Peng M."/>
            <person name="Battaglia E."/>
            <person name="Haridas S."/>
            <person name="Andreopoulos W."/>
            <person name="Labutti K."/>
            <person name="Pangilinan J."/>
            <person name="Floch G.L."/>
            <person name="Makela M.R."/>
            <person name="Henrissat B."/>
            <person name="Grigoriev I.V."/>
            <person name="Crouch J.A."/>
            <person name="De Vries R.P."/>
            <person name="Sukno S.A."/>
            <person name="Thon M.R."/>
        </authorList>
    </citation>
    <scope>NUCLEOTIDE SEQUENCE</scope>
    <source>
        <strain evidence="1">CBS 193.32</strain>
    </source>
</reference>
<accession>A0AAJ0AS13</accession>
<comment type="caution">
    <text evidence="1">The sequence shown here is derived from an EMBL/GenBank/DDBJ whole genome shotgun (WGS) entry which is preliminary data.</text>
</comment>
<evidence type="ECO:0000313" key="2">
    <source>
        <dbReference type="Proteomes" id="UP001224890"/>
    </source>
</evidence>
<dbReference type="AlphaFoldDB" id="A0AAJ0AS13"/>